<evidence type="ECO:0000256" key="1">
    <source>
        <dbReference type="ARBA" id="ARBA00004123"/>
    </source>
</evidence>
<dbReference type="InterPro" id="IPR000719">
    <property type="entry name" value="Prot_kinase_dom"/>
</dbReference>
<dbReference type="GO" id="GO:0005654">
    <property type="term" value="C:nucleoplasm"/>
    <property type="evidence" value="ECO:0007669"/>
    <property type="project" value="UniProtKB-ARBA"/>
</dbReference>
<evidence type="ECO:0000259" key="18">
    <source>
        <dbReference type="PROSITE" id="PS50011"/>
    </source>
</evidence>
<dbReference type="PANTHER" id="PTHR43895:SF26">
    <property type="entry name" value="CALCIUM_CALMODULIN DEPENDENT PROTEIN KINASE KINASE 1"/>
    <property type="match status" value="1"/>
</dbReference>
<feature type="binding site" evidence="15">
    <location>
        <position position="151"/>
    </location>
    <ligand>
        <name>ATP</name>
        <dbReference type="ChEBI" id="CHEBI:30616"/>
    </ligand>
</feature>
<evidence type="ECO:0000313" key="19">
    <source>
        <dbReference type="Ensembl" id="ENSTNIP00000011384.1"/>
    </source>
</evidence>
<comment type="similarity">
    <text evidence="16">Belongs to the protein kinase superfamily.</text>
</comment>
<comment type="catalytic activity">
    <reaction evidence="14">
        <text>L-seryl-[protein] + ATP = O-phospho-L-seryl-[protein] + ADP + H(+)</text>
        <dbReference type="Rhea" id="RHEA:17989"/>
        <dbReference type="Rhea" id="RHEA-COMP:9863"/>
        <dbReference type="Rhea" id="RHEA-COMP:11604"/>
        <dbReference type="ChEBI" id="CHEBI:15378"/>
        <dbReference type="ChEBI" id="CHEBI:29999"/>
        <dbReference type="ChEBI" id="CHEBI:30616"/>
        <dbReference type="ChEBI" id="CHEBI:83421"/>
        <dbReference type="ChEBI" id="CHEBI:456216"/>
        <dbReference type="EC" id="2.7.11.17"/>
    </reaction>
</comment>
<evidence type="ECO:0000256" key="9">
    <source>
        <dbReference type="ARBA" id="ARBA00022777"/>
    </source>
</evidence>
<evidence type="ECO:0000313" key="20">
    <source>
        <dbReference type="Proteomes" id="UP000007303"/>
    </source>
</evidence>
<dbReference type="InterPro" id="IPR011009">
    <property type="entry name" value="Kinase-like_dom_sf"/>
</dbReference>
<comment type="subcellular location">
    <subcellularLocation>
        <location evidence="2">Cytoplasm</location>
    </subcellularLocation>
    <subcellularLocation>
        <location evidence="1">Nucleus</location>
    </subcellularLocation>
</comment>
<accession>H3CT00</accession>
<protein>
    <recommendedName>
        <fullName evidence="3">calcium/calmodulin-dependent protein kinase</fullName>
        <ecNumber evidence="3">2.7.11.17</ecNumber>
    </recommendedName>
</protein>
<dbReference type="PROSITE" id="PS50011">
    <property type="entry name" value="PROTEIN_KINASE_DOM"/>
    <property type="match status" value="1"/>
</dbReference>
<evidence type="ECO:0000256" key="5">
    <source>
        <dbReference type="ARBA" id="ARBA00022527"/>
    </source>
</evidence>
<evidence type="ECO:0000256" key="7">
    <source>
        <dbReference type="ARBA" id="ARBA00022679"/>
    </source>
</evidence>
<dbReference type="AlphaFoldDB" id="H3CT00"/>
<dbReference type="STRING" id="99883.ENSTNIP00000011384"/>
<evidence type="ECO:0000256" key="2">
    <source>
        <dbReference type="ARBA" id="ARBA00004496"/>
    </source>
</evidence>
<dbReference type="PANTHER" id="PTHR43895">
    <property type="entry name" value="CALCIUM/CALMODULIN-DEPENDENT PROTEIN KINASE KINASE-RELATED"/>
    <property type="match status" value="1"/>
</dbReference>
<dbReference type="PROSITE" id="PS00107">
    <property type="entry name" value="PROTEIN_KINASE_ATP"/>
    <property type="match status" value="1"/>
</dbReference>
<dbReference type="Ensembl" id="ENSTNIT00000011566.1">
    <property type="protein sequence ID" value="ENSTNIP00000011384.1"/>
    <property type="gene ID" value="ENSTNIG00000008544.1"/>
</dbReference>
<evidence type="ECO:0000256" key="10">
    <source>
        <dbReference type="ARBA" id="ARBA00022840"/>
    </source>
</evidence>
<organism evidence="19 20">
    <name type="scientific">Tetraodon nigroviridis</name>
    <name type="common">Spotted green pufferfish</name>
    <name type="synonym">Chelonodon nigroviridis</name>
    <dbReference type="NCBI Taxonomy" id="99883"/>
    <lineage>
        <taxon>Eukaryota</taxon>
        <taxon>Metazoa</taxon>
        <taxon>Chordata</taxon>
        <taxon>Craniata</taxon>
        <taxon>Vertebrata</taxon>
        <taxon>Euteleostomi</taxon>
        <taxon>Actinopterygii</taxon>
        <taxon>Neopterygii</taxon>
        <taxon>Teleostei</taxon>
        <taxon>Neoteleostei</taxon>
        <taxon>Acanthomorphata</taxon>
        <taxon>Eupercaria</taxon>
        <taxon>Tetraodontiformes</taxon>
        <taxon>Tetradontoidea</taxon>
        <taxon>Tetraodontidae</taxon>
        <taxon>Tetraodon</taxon>
    </lineage>
</organism>
<evidence type="ECO:0000256" key="14">
    <source>
        <dbReference type="ARBA" id="ARBA00047430"/>
    </source>
</evidence>
<dbReference type="Pfam" id="PF00069">
    <property type="entry name" value="Pkinase"/>
    <property type="match status" value="1"/>
</dbReference>
<keyword evidence="4" id="KW-0963">Cytoplasm</keyword>
<dbReference type="PROSITE" id="PS00108">
    <property type="entry name" value="PROTEIN_KINASE_ST"/>
    <property type="match status" value="1"/>
</dbReference>
<keyword evidence="11" id="KW-0112">Calmodulin-binding</keyword>
<dbReference type="Gene3D" id="1.10.510.10">
    <property type="entry name" value="Transferase(Phosphotransferase) domain 1"/>
    <property type="match status" value="1"/>
</dbReference>
<dbReference type="GO" id="GO:0005737">
    <property type="term" value="C:cytoplasm"/>
    <property type="evidence" value="ECO:0007669"/>
    <property type="project" value="UniProtKB-SubCell"/>
</dbReference>
<dbReference type="GO" id="GO:0004683">
    <property type="term" value="F:calcium/calmodulin-dependent protein kinase activity"/>
    <property type="evidence" value="ECO:0007669"/>
    <property type="project" value="UniProtKB-EC"/>
</dbReference>
<keyword evidence="5 16" id="KW-0723">Serine/threonine-protein kinase</keyword>
<dbReference type="InParanoid" id="H3CT00"/>
<reference evidence="19" key="2">
    <citation type="submission" date="2025-08" db="UniProtKB">
        <authorList>
            <consortium name="Ensembl"/>
        </authorList>
    </citation>
    <scope>IDENTIFICATION</scope>
</reference>
<sequence length="477" mass="53275">PTSSPAMATSRDPACERLDPEADSQTSSLTDTMAAMTTVDPATNGVGDGGARKDALLEKRARPLRPHLTGRKLSLQERGTYPSSGSGRGYVHVSPRVARRPTVESKRISISDSQDCIQLNQYKLKSEIGKGSYGVVKLAYNEDDDKYYAMKVLSKKKLMKQCGFPRRPPPRGPKAAQGEQPKILGPLERVYQEIAILKKLDHVNIVKLVEVLDDPAEDNLYMVFELMRKGPVMEVPTDEPLSEERARLYFRDVILGIEYLHYQKIIHRDIKPSNLLLGDDGHVKIADFGVSNQFEGSDALLSSTAGTPAFMAPPETLSDTRKSFSGKALDLWAMGVTLYCFVFGKCPFIDENILALHNKIRTKPVEFPERPEISEELRTLILRMLDKNPDTRITLSEIKRDQWVTQGGADLLPLEEEHCSAVEVTEEDIQNSVKFVPSLSAVILVRAMLRKRSFSNPFECPSRREERSMSAPGSLLM</sequence>
<dbReference type="FunFam" id="3.30.200.20:FF:000429">
    <property type="entry name" value="Calcium/calmodulin-dependent protein kinase kinase"/>
    <property type="match status" value="1"/>
</dbReference>
<feature type="region of interest" description="Disordered" evidence="17">
    <location>
        <begin position="1"/>
        <end position="63"/>
    </location>
</feature>
<keyword evidence="9" id="KW-0418">Kinase</keyword>
<dbReference type="SUPFAM" id="SSF56112">
    <property type="entry name" value="Protein kinase-like (PK-like)"/>
    <property type="match status" value="1"/>
</dbReference>
<evidence type="ECO:0000256" key="17">
    <source>
        <dbReference type="SAM" id="MobiDB-lite"/>
    </source>
</evidence>
<evidence type="ECO:0000256" key="16">
    <source>
        <dbReference type="RuleBase" id="RU000304"/>
    </source>
</evidence>
<name>H3CT00_TETNG</name>
<evidence type="ECO:0000256" key="8">
    <source>
        <dbReference type="ARBA" id="ARBA00022741"/>
    </source>
</evidence>
<keyword evidence="10 15" id="KW-0067">ATP-binding</keyword>
<dbReference type="GeneTree" id="ENSGT00940000154890"/>
<feature type="compositionally biased region" description="Basic and acidic residues" evidence="17">
    <location>
        <begin position="50"/>
        <end position="61"/>
    </location>
</feature>
<evidence type="ECO:0000256" key="6">
    <source>
        <dbReference type="ARBA" id="ARBA00022553"/>
    </source>
</evidence>
<dbReference type="Gene3D" id="3.30.200.20">
    <property type="entry name" value="Phosphorylase Kinase, domain 1"/>
    <property type="match status" value="1"/>
</dbReference>
<reference evidence="20" key="1">
    <citation type="journal article" date="2004" name="Nature">
        <title>Genome duplication in the teleost fish Tetraodon nigroviridis reveals the early vertebrate proto-karyotype.</title>
        <authorList>
            <person name="Jaillon O."/>
            <person name="Aury J.-M."/>
            <person name="Brunet F."/>
            <person name="Petit J.-L."/>
            <person name="Stange-Thomann N."/>
            <person name="Mauceli E."/>
            <person name="Bouneau L."/>
            <person name="Fischer C."/>
            <person name="Ozouf-Costaz C."/>
            <person name="Bernot A."/>
            <person name="Nicaud S."/>
            <person name="Jaffe D."/>
            <person name="Fisher S."/>
            <person name="Lutfalla G."/>
            <person name="Dossat C."/>
            <person name="Segurens B."/>
            <person name="Dasilva C."/>
            <person name="Salanoubat M."/>
            <person name="Levy M."/>
            <person name="Boudet N."/>
            <person name="Castellano S."/>
            <person name="Anthouard V."/>
            <person name="Jubin C."/>
            <person name="Castelli V."/>
            <person name="Katinka M."/>
            <person name="Vacherie B."/>
            <person name="Biemont C."/>
            <person name="Skalli Z."/>
            <person name="Cattolico L."/>
            <person name="Poulain J."/>
            <person name="De Berardinis V."/>
            <person name="Cruaud C."/>
            <person name="Duprat S."/>
            <person name="Brottier P."/>
            <person name="Coutanceau J.-P."/>
            <person name="Gouzy J."/>
            <person name="Parra G."/>
            <person name="Lardier G."/>
            <person name="Chapple C."/>
            <person name="McKernan K.J."/>
            <person name="McEwan P."/>
            <person name="Bosak S."/>
            <person name="Kellis M."/>
            <person name="Volff J.-N."/>
            <person name="Guigo R."/>
            <person name="Zody M.C."/>
            <person name="Mesirov J."/>
            <person name="Lindblad-Toh K."/>
            <person name="Birren B."/>
            <person name="Nusbaum C."/>
            <person name="Kahn D."/>
            <person name="Robinson-Rechavi M."/>
            <person name="Laudet V."/>
            <person name="Schachter V."/>
            <person name="Quetier F."/>
            <person name="Saurin W."/>
            <person name="Scarpelli C."/>
            <person name="Wincker P."/>
            <person name="Lander E.S."/>
            <person name="Weissenbach J."/>
            <person name="Roest Crollius H."/>
        </authorList>
    </citation>
    <scope>NUCLEOTIDE SEQUENCE [LARGE SCALE GENOMIC DNA]</scope>
</reference>
<evidence type="ECO:0000256" key="11">
    <source>
        <dbReference type="ARBA" id="ARBA00022860"/>
    </source>
</evidence>
<dbReference type="FunFam" id="1.10.510.10:FF:000091">
    <property type="entry name" value="Calcium/calmodulin-dependent protein kinase kinase 2 isoform 1"/>
    <property type="match status" value="1"/>
</dbReference>
<keyword evidence="8 15" id="KW-0547">Nucleotide-binding</keyword>
<dbReference type="Proteomes" id="UP000007303">
    <property type="component" value="Unassembled WGS sequence"/>
</dbReference>
<keyword evidence="20" id="KW-1185">Reference proteome</keyword>
<evidence type="ECO:0000256" key="15">
    <source>
        <dbReference type="PROSITE-ProRule" id="PRU10141"/>
    </source>
</evidence>
<keyword evidence="7" id="KW-0808">Transferase</keyword>
<keyword evidence="12" id="KW-0539">Nucleus</keyword>
<dbReference type="OMA" id="TLCGLEY"/>
<keyword evidence="6" id="KW-0597">Phosphoprotein</keyword>
<dbReference type="GO" id="GO:0061762">
    <property type="term" value="P:CAMKK-AMPK signaling cascade"/>
    <property type="evidence" value="ECO:0007669"/>
    <property type="project" value="TreeGrafter"/>
</dbReference>
<dbReference type="GO" id="GO:0005516">
    <property type="term" value="F:calmodulin binding"/>
    <property type="evidence" value="ECO:0007669"/>
    <property type="project" value="UniProtKB-KW"/>
</dbReference>
<comment type="catalytic activity">
    <reaction evidence="13">
        <text>L-threonyl-[protein] + ATP = O-phospho-L-threonyl-[protein] + ADP + H(+)</text>
        <dbReference type="Rhea" id="RHEA:46608"/>
        <dbReference type="Rhea" id="RHEA-COMP:11060"/>
        <dbReference type="Rhea" id="RHEA-COMP:11605"/>
        <dbReference type="ChEBI" id="CHEBI:15378"/>
        <dbReference type="ChEBI" id="CHEBI:30013"/>
        <dbReference type="ChEBI" id="CHEBI:30616"/>
        <dbReference type="ChEBI" id="CHEBI:61977"/>
        <dbReference type="ChEBI" id="CHEBI:456216"/>
        <dbReference type="EC" id="2.7.11.17"/>
    </reaction>
</comment>
<dbReference type="SMART" id="SM00220">
    <property type="entry name" value="S_TKc"/>
    <property type="match status" value="1"/>
</dbReference>
<dbReference type="EC" id="2.7.11.17" evidence="3"/>
<evidence type="ECO:0000256" key="4">
    <source>
        <dbReference type="ARBA" id="ARBA00022490"/>
    </source>
</evidence>
<dbReference type="InterPro" id="IPR017441">
    <property type="entry name" value="Protein_kinase_ATP_BS"/>
</dbReference>
<reference evidence="19" key="3">
    <citation type="submission" date="2025-09" db="UniProtKB">
        <authorList>
            <consortium name="Ensembl"/>
        </authorList>
    </citation>
    <scope>IDENTIFICATION</scope>
</reference>
<evidence type="ECO:0000256" key="12">
    <source>
        <dbReference type="ARBA" id="ARBA00023242"/>
    </source>
</evidence>
<feature type="domain" description="Protein kinase" evidence="18">
    <location>
        <begin position="122"/>
        <end position="404"/>
    </location>
</feature>
<dbReference type="InterPro" id="IPR008271">
    <property type="entry name" value="Ser/Thr_kinase_AS"/>
</dbReference>
<dbReference type="GO" id="GO:0005524">
    <property type="term" value="F:ATP binding"/>
    <property type="evidence" value="ECO:0007669"/>
    <property type="project" value="UniProtKB-UniRule"/>
</dbReference>
<evidence type="ECO:0000256" key="13">
    <source>
        <dbReference type="ARBA" id="ARBA00047307"/>
    </source>
</evidence>
<evidence type="ECO:0000256" key="3">
    <source>
        <dbReference type="ARBA" id="ARBA00012434"/>
    </source>
</evidence>
<proteinExistence type="inferred from homology"/>
<dbReference type="HOGENOM" id="CLU_000288_63_0_1"/>